<proteinExistence type="predicted"/>
<protein>
    <submittedName>
        <fullName evidence="2">Uncharacterized protein</fullName>
    </submittedName>
</protein>
<keyword evidence="3" id="KW-1185">Reference proteome</keyword>
<feature type="compositionally biased region" description="Basic and acidic residues" evidence="1">
    <location>
        <begin position="1"/>
        <end position="14"/>
    </location>
</feature>
<comment type="caution">
    <text evidence="2">The sequence shown here is derived from an EMBL/GenBank/DDBJ whole genome shotgun (WGS) entry which is preliminary data.</text>
</comment>
<accession>A0A3S5CCX4</accession>
<name>A0A3S5CCX4_9PLAT</name>
<feature type="region of interest" description="Disordered" evidence="1">
    <location>
        <begin position="1"/>
        <end position="21"/>
    </location>
</feature>
<reference evidence="2" key="1">
    <citation type="submission" date="2018-11" db="EMBL/GenBank/DDBJ databases">
        <authorList>
            <consortium name="Pathogen Informatics"/>
        </authorList>
    </citation>
    <scope>NUCLEOTIDE SEQUENCE</scope>
</reference>
<dbReference type="Proteomes" id="UP000784294">
    <property type="component" value="Unassembled WGS sequence"/>
</dbReference>
<organism evidence="2 3">
    <name type="scientific">Protopolystoma xenopodis</name>
    <dbReference type="NCBI Taxonomy" id="117903"/>
    <lineage>
        <taxon>Eukaryota</taxon>
        <taxon>Metazoa</taxon>
        <taxon>Spiralia</taxon>
        <taxon>Lophotrochozoa</taxon>
        <taxon>Platyhelminthes</taxon>
        <taxon>Monogenea</taxon>
        <taxon>Polyopisthocotylea</taxon>
        <taxon>Polystomatidea</taxon>
        <taxon>Polystomatidae</taxon>
        <taxon>Protopolystoma</taxon>
    </lineage>
</organism>
<evidence type="ECO:0000313" key="2">
    <source>
        <dbReference type="EMBL" id="VEL10731.1"/>
    </source>
</evidence>
<evidence type="ECO:0000313" key="3">
    <source>
        <dbReference type="Proteomes" id="UP000784294"/>
    </source>
</evidence>
<sequence length="86" mass="9278">MSTHDASSHTEEVRACAATSSFQNRAKETNASGACKVDKIGETTGFIPQNCHNNTVVTTDDQHTLLAILSKSPSRGQQIVKKGQYE</sequence>
<gene>
    <name evidence="2" type="ORF">PXEA_LOCUS4171</name>
</gene>
<evidence type="ECO:0000256" key="1">
    <source>
        <dbReference type="SAM" id="MobiDB-lite"/>
    </source>
</evidence>
<dbReference type="EMBL" id="CAAALY010009803">
    <property type="protein sequence ID" value="VEL10731.1"/>
    <property type="molecule type" value="Genomic_DNA"/>
</dbReference>
<dbReference type="AlphaFoldDB" id="A0A3S5CCX4"/>